<accession>A0ABV9GXU0</accession>
<reference evidence="3" key="1">
    <citation type="journal article" date="2019" name="Int. J. Syst. Evol. Microbiol.">
        <title>The Global Catalogue of Microorganisms (GCM) 10K type strain sequencing project: providing services to taxonomists for standard genome sequencing and annotation.</title>
        <authorList>
            <consortium name="The Broad Institute Genomics Platform"/>
            <consortium name="The Broad Institute Genome Sequencing Center for Infectious Disease"/>
            <person name="Wu L."/>
            <person name="Ma J."/>
        </authorList>
    </citation>
    <scope>NUCLEOTIDE SEQUENCE [LARGE SCALE GENOMIC DNA]</scope>
    <source>
        <strain evidence="3">JCM 11650</strain>
    </source>
</reference>
<feature type="transmembrane region" description="Helical" evidence="1">
    <location>
        <begin position="100"/>
        <end position="120"/>
    </location>
</feature>
<evidence type="ECO:0000313" key="3">
    <source>
        <dbReference type="Proteomes" id="UP001595967"/>
    </source>
</evidence>
<name>A0ABV9GXU0_9BURK</name>
<keyword evidence="1" id="KW-0472">Membrane</keyword>
<dbReference type="InterPro" id="IPR024399">
    <property type="entry name" value="DUF2628"/>
</dbReference>
<feature type="transmembrane region" description="Helical" evidence="1">
    <location>
        <begin position="149"/>
        <end position="171"/>
    </location>
</feature>
<dbReference type="EMBL" id="JBHSEW010000009">
    <property type="protein sequence ID" value="MFC4622822.1"/>
    <property type="molecule type" value="Genomic_DNA"/>
</dbReference>
<dbReference type="Pfam" id="PF10947">
    <property type="entry name" value="DUF2628"/>
    <property type="match status" value="1"/>
</dbReference>
<protein>
    <submittedName>
        <fullName evidence="2">DUF2628 domain-containing protein</fullName>
    </submittedName>
</protein>
<evidence type="ECO:0000313" key="2">
    <source>
        <dbReference type="EMBL" id="MFC4622822.1"/>
    </source>
</evidence>
<keyword evidence="1" id="KW-0812">Transmembrane</keyword>
<evidence type="ECO:0000256" key="1">
    <source>
        <dbReference type="SAM" id="Phobius"/>
    </source>
</evidence>
<keyword evidence="3" id="KW-1185">Reference proteome</keyword>
<keyword evidence="1" id="KW-1133">Transmembrane helix</keyword>
<proteinExistence type="predicted"/>
<gene>
    <name evidence="2" type="ORF">ACFO3A_11420</name>
</gene>
<dbReference type="RefSeq" id="WP_377726432.1">
    <property type="nucleotide sequence ID" value="NZ_JBHSEW010000009.1"/>
</dbReference>
<feature type="transmembrane region" description="Helical" evidence="1">
    <location>
        <begin position="67"/>
        <end position="88"/>
    </location>
</feature>
<sequence>MDDNAFPRNIHSTLPAAADQPPRADDAIRQFVGKKADYYLGKWVDGGNSFNVAGFFLGPAWLLYRKMYRPAGLILAALLIETMLEIILFPDMSESTSTALSRAIGLGVAGLIGTFGNGWYKTHVEKAVSDLQAIHAPAESYVRQGGTSWAVAILGSLGFLLLLFLVIAALLPEGY</sequence>
<organism evidence="2 3">
    <name type="scientific">Comamonas nitrativorans</name>
    <dbReference type="NCBI Taxonomy" id="108437"/>
    <lineage>
        <taxon>Bacteria</taxon>
        <taxon>Pseudomonadati</taxon>
        <taxon>Pseudomonadota</taxon>
        <taxon>Betaproteobacteria</taxon>
        <taxon>Burkholderiales</taxon>
        <taxon>Comamonadaceae</taxon>
        <taxon>Comamonas</taxon>
    </lineage>
</organism>
<comment type="caution">
    <text evidence="2">The sequence shown here is derived from an EMBL/GenBank/DDBJ whole genome shotgun (WGS) entry which is preliminary data.</text>
</comment>
<dbReference type="Proteomes" id="UP001595967">
    <property type="component" value="Unassembled WGS sequence"/>
</dbReference>